<sequence length="83" mass="9069">MDSIGNRFLKERIYRGRAFWIIIPALWGFESATAAGTAEVNDVSIRRGQGASEPSEITVDCPTKLALDAILLEFGLTVVRGET</sequence>
<evidence type="ECO:0000313" key="1">
    <source>
        <dbReference type="EMBL" id="KAL2608611.1"/>
    </source>
</evidence>
<accession>A0ABD1XL08</accession>
<comment type="caution">
    <text evidence="1">The sequence shown here is derived from an EMBL/GenBank/DDBJ whole genome shotgun (WGS) entry which is preliminary data.</text>
</comment>
<name>A0ABD1XL08_9MARC</name>
<protein>
    <submittedName>
        <fullName evidence="1">Uncharacterized protein</fullName>
    </submittedName>
</protein>
<reference evidence="1 2" key="1">
    <citation type="submission" date="2024-09" db="EMBL/GenBank/DDBJ databases">
        <title>Chromosome-scale assembly of Riccia fluitans.</title>
        <authorList>
            <person name="Paukszto L."/>
            <person name="Sawicki J."/>
            <person name="Karawczyk K."/>
            <person name="Piernik-Szablinska J."/>
            <person name="Szczecinska M."/>
            <person name="Mazdziarz M."/>
        </authorList>
    </citation>
    <scope>NUCLEOTIDE SEQUENCE [LARGE SCALE GENOMIC DNA]</scope>
    <source>
        <strain evidence="1">Rf_01</strain>
        <tissue evidence="1">Aerial parts of the thallus</tissue>
    </source>
</reference>
<dbReference type="EMBL" id="JBHFFA010000008">
    <property type="protein sequence ID" value="KAL2608611.1"/>
    <property type="molecule type" value="Genomic_DNA"/>
</dbReference>
<dbReference type="AlphaFoldDB" id="A0ABD1XL08"/>
<evidence type="ECO:0000313" key="2">
    <source>
        <dbReference type="Proteomes" id="UP001605036"/>
    </source>
</evidence>
<dbReference type="Proteomes" id="UP001605036">
    <property type="component" value="Unassembled WGS sequence"/>
</dbReference>
<proteinExistence type="predicted"/>
<keyword evidence="2" id="KW-1185">Reference proteome</keyword>
<organism evidence="1 2">
    <name type="scientific">Riccia fluitans</name>
    <dbReference type="NCBI Taxonomy" id="41844"/>
    <lineage>
        <taxon>Eukaryota</taxon>
        <taxon>Viridiplantae</taxon>
        <taxon>Streptophyta</taxon>
        <taxon>Embryophyta</taxon>
        <taxon>Marchantiophyta</taxon>
        <taxon>Marchantiopsida</taxon>
        <taxon>Marchantiidae</taxon>
        <taxon>Marchantiales</taxon>
        <taxon>Ricciaceae</taxon>
        <taxon>Riccia</taxon>
    </lineage>
</organism>
<gene>
    <name evidence="1" type="ORF">R1flu_027184</name>
</gene>